<organism evidence="4 5">
    <name type="scientific">Oedothorax gibbosus</name>
    <dbReference type="NCBI Taxonomy" id="931172"/>
    <lineage>
        <taxon>Eukaryota</taxon>
        <taxon>Metazoa</taxon>
        <taxon>Ecdysozoa</taxon>
        <taxon>Arthropoda</taxon>
        <taxon>Chelicerata</taxon>
        <taxon>Arachnida</taxon>
        <taxon>Araneae</taxon>
        <taxon>Araneomorphae</taxon>
        <taxon>Entelegynae</taxon>
        <taxon>Araneoidea</taxon>
        <taxon>Linyphiidae</taxon>
        <taxon>Erigoninae</taxon>
        <taxon>Oedothorax</taxon>
    </lineage>
</organism>
<feature type="coiled-coil region" evidence="2">
    <location>
        <begin position="103"/>
        <end position="130"/>
    </location>
</feature>
<evidence type="ECO:0000256" key="2">
    <source>
        <dbReference type="SAM" id="Coils"/>
    </source>
</evidence>
<evidence type="ECO:0000256" key="1">
    <source>
        <dbReference type="ARBA" id="ARBA00023054"/>
    </source>
</evidence>
<proteinExistence type="predicted"/>
<dbReference type="PANTHER" id="PTHR21694:SF18">
    <property type="entry name" value="COILED-COIL DOMAIN-CONTAINING PROTEIN 63"/>
    <property type="match status" value="1"/>
</dbReference>
<dbReference type="Pfam" id="PF21773">
    <property type="entry name" value="ODAD1_CC"/>
    <property type="match status" value="1"/>
</dbReference>
<evidence type="ECO:0000313" key="4">
    <source>
        <dbReference type="EMBL" id="KAG8189034.1"/>
    </source>
</evidence>
<dbReference type="AlphaFoldDB" id="A0AAV6UXZ6"/>
<dbReference type="InterPro" id="IPR051876">
    <property type="entry name" value="ODA-DC/CCD"/>
</dbReference>
<dbReference type="Proteomes" id="UP000827092">
    <property type="component" value="Unassembled WGS sequence"/>
</dbReference>
<comment type="caution">
    <text evidence="4">The sequence shown here is derived from an EMBL/GenBank/DDBJ whole genome shotgun (WGS) entry which is preliminary data.</text>
</comment>
<feature type="coiled-coil region" evidence="2">
    <location>
        <begin position="327"/>
        <end position="361"/>
    </location>
</feature>
<dbReference type="PANTHER" id="PTHR21694">
    <property type="entry name" value="COILED-COIL DOMAIN-CONTAINING PROTEIN 63"/>
    <property type="match status" value="1"/>
</dbReference>
<protein>
    <recommendedName>
        <fullName evidence="3">ODAD1 central coiled coil region domain-containing protein</fullName>
    </recommendedName>
</protein>
<gene>
    <name evidence="4" type="ORF">JTE90_025474</name>
</gene>
<keyword evidence="1 2" id="KW-0175">Coiled coil</keyword>
<reference evidence="4 5" key="1">
    <citation type="journal article" date="2022" name="Nat. Ecol. Evol.">
        <title>A masculinizing supergene underlies an exaggerated male reproductive morph in a spider.</title>
        <authorList>
            <person name="Hendrickx F."/>
            <person name="De Corte Z."/>
            <person name="Sonet G."/>
            <person name="Van Belleghem S.M."/>
            <person name="Kostlbacher S."/>
            <person name="Vangestel C."/>
        </authorList>
    </citation>
    <scope>NUCLEOTIDE SEQUENCE [LARGE SCALE GENOMIC DNA]</scope>
    <source>
        <strain evidence="4">W744_W776</strain>
    </source>
</reference>
<evidence type="ECO:0000313" key="5">
    <source>
        <dbReference type="Proteomes" id="UP000827092"/>
    </source>
</evidence>
<name>A0AAV6UXZ6_9ARAC</name>
<feature type="coiled-coil region" evidence="2">
    <location>
        <begin position="229"/>
        <end position="256"/>
    </location>
</feature>
<evidence type="ECO:0000259" key="3">
    <source>
        <dbReference type="Pfam" id="PF21773"/>
    </source>
</evidence>
<accession>A0AAV6UXZ6</accession>
<dbReference type="EMBL" id="JAFNEN010000222">
    <property type="protein sequence ID" value="KAG8189034.1"/>
    <property type="molecule type" value="Genomic_DNA"/>
</dbReference>
<keyword evidence="5" id="KW-1185">Reference proteome</keyword>
<sequence length="461" mass="53819">MESNTAAQDLELNQERIAMIKDEYQRLCYEMRKKELAHGSVQARMKQHIKQQRETICKLEKLKAELDLQLKLQESESSVRLVSQSLKDCLKLLDEKIRLEKQLIEQNNLLDKNNSEISKLNKKLKQKHKEVVRSQRCKLRVLRQQKDVFYLENRLNDILHKYNQLLISNNALREDINSTLLTLNAFRNKYHNIKRLLAIDKKTLAEVVRSATVSYQTGESVKYKSKLIKERAEIEEKKLEEKIKELKILVEQDKLMKEFVEYKLKDRSSSSETEESSRNEQIMAEQLEERRGIMAQIQTASNFKEVGQICKEYVKGEEANLMLFEKVNELSLEIEKLGEEVREESALLQKVTEQCKEQNDKDLALKQGVENSTKKLSKDSQHLEDNINAETAEFEKVKVIMERIYTFLSNVSSQQVAFTIDKGITDDNVLQYLGSLEQRVTDLVLWKTFSSVPNQTLAKVK</sequence>
<feature type="domain" description="ODAD1 central coiled coil region" evidence="3">
    <location>
        <begin position="145"/>
        <end position="406"/>
    </location>
</feature>
<dbReference type="InterPro" id="IPR049258">
    <property type="entry name" value="ODAD1_CC"/>
</dbReference>